<protein>
    <submittedName>
        <fullName evidence="1">Uncharacterized protein</fullName>
    </submittedName>
</protein>
<accession>A0A0G1VWF6</accession>
<comment type="caution">
    <text evidence="1">The sequence shown here is derived from an EMBL/GenBank/DDBJ whole genome shotgun (WGS) entry which is preliminary data.</text>
</comment>
<evidence type="ECO:0000313" key="1">
    <source>
        <dbReference type="EMBL" id="KKW10801.1"/>
    </source>
</evidence>
<dbReference type="EMBL" id="LCQD01000030">
    <property type="protein sequence ID" value="KKW10801.1"/>
    <property type="molecule type" value="Genomic_DNA"/>
</dbReference>
<sequence length="92" mass="9838">MSEERPSGANGRSALLLDEVEVDVELLYHISVSLVRDVSTNVISVELGLGEGLKLDHSSILLCLNGALEQIRLANSLETLTAVLQDVGEPIV</sequence>
<proteinExistence type="predicted"/>
<gene>
    <name evidence="1" type="ORF">UY48_C0030G0008</name>
</gene>
<dbReference type="Proteomes" id="UP000034588">
    <property type="component" value="Unassembled WGS sequence"/>
</dbReference>
<reference evidence="1 2" key="1">
    <citation type="journal article" date="2015" name="Nature">
        <title>rRNA introns, odd ribosomes, and small enigmatic genomes across a large radiation of phyla.</title>
        <authorList>
            <person name="Brown C.T."/>
            <person name="Hug L.A."/>
            <person name="Thomas B.C."/>
            <person name="Sharon I."/>
            <person name="Castelle C.J."/>
            <person name="Singh A."/>
            <person name="Wilkins M.J."/>
            <person name="Williams K.H."/>
            <person name="Banfield J.F."/>
        </authorList>
    </citation>
    <scope>NUCLEOTIDE SEQUENCE [LARGE SCALE GENOMIC DNA]</scope>
</reference>
<organism evidence="1 2">
    <name type="scientific">Candidatus Gottesmanbacteria bacterium GW2011_GWB1_49_7</name>
    <dbReference type="NCBI Taxonomy" id="1618448"/>
    <lineage>
        <taxon>Bacteria</taxon>
        <taxon>Candidatus Gottesmaniibacteriota</taxon>
    </lineage>
</organism>
<evidence type="ECO:0000313" key="2">
    <source>
        <dbReference type="Proteomes" id="UP000034588"/>
    </source>
</evidence>
<dbReference type="AlphaFoldDB" id="A0A0G1VWF6"/>
<name>A0A0G1VWF6_9BACT</name>